<organism evidence="1 2">
    <name type="scientific">Caenorhabditis remanei</name>
    <name type="common">Caenorhabditis vulgaris</name>
    <dbReference type="NCBI Taxonomy" id="31234"/>
    <lineage>
        <taxon>Eukaryota</taxon>
        <taxon>Metazoa</taxon>
        <taxon>Ecdysozoa</taxon>
        <taxon>Nematoda</taxon>
        <taxon>Chromadorea</taxon>
        <taxon>Rhabditida</taxon>
        <taxon>Rhabditina</taxon>
        <taxon>Rhabditomorpha</taxon>
        <taxon>Rhabditoidea</taxon>
        <taxon>Rhabditidae</taxon>
        <taxon>Peloderinae</taxon>
        <taxon>Caenorhabditis</taxon>
    </lineage>
</organism>
<dbReference type="GeneID" id="78774090"/>
<gene>
    <name evidence="1" type="ORF">GCK72_005435</name>
</gene>
<dbReference type="EMBL" id="WUAV01000002">
    <property type="protein sequence ID" value="KAF1765483.1"/>
    <property type="molecule type" value="Genomic_DNA"/>
</dbReference>
<dbReference type="CTD" id="78774090"/>
<protein>
    <submittedName>
        <fullName evidence="1">Uncharacterized protein</fullName>
    </submittedName>
</protein>
<accession>A0A6A5HGK0</accession>
<dbReference type="RefSeq" id="XP_053589376.1">
    <property type="nucleotide sequence ID" value="XM_053725182.1"/>
</dbReference>
<reference evidence="1 2" key="1">
    <citation type="submission" date="2019-12" db="EMBL/GenBank/DDBJ databases">
        <title>Chromosome-level assembly of the Caenorhabditis remanei genome.</title>
        <authorList>
            <person name="Teterina A.A."/>
            <person name="Willis J.H."/>
            <person name="Phillips P.C."/>
        </authorList>
    </citation>
    <scope>NUCLEOTIDE SEQUENCE [LARGE SCALE GENOMIC DNA]</scope>
    <source>
        <strain evidence="1 2">PX506</strain>
        <tissue evidence="1">Whole organism</tissue>
    </source>
</reference>
<dbReference type="KEGG" id="crq:GCK72_005435"/>
<proteinExistence type="predicted"/>
<dbReference type="Proteomes" id="UP000483820">
    <property type="component" value="Chromosome II"/>
</dbReference>
<dbReference type="AlphaFoldDB" id="A0A6A5HGK0"/>
<name>A0A6A5HGK0_CAERE</name>
<comment type="caution">
    <text evidence="1">The sequence shown here is derived from an EMBL/GenBank/DDBJ whole genome shotgun (WGS) entry which is preliminary data.</text>
</comment>
<evidence type="ECO:0000313" key="2">
    <source>
        <dbReference type="Proteomes" id="UP000483820"/>
    </source>
</evidence>
<sequence length="66" mass="7445">MLHENESEDVGTTKSCEGEEMKKKTLEKCGGHIDHVRKAEKWNVLANGGGEERKLYSDCCEFGNEE</sequence>
<evidence type="ECO:0000313" key="1">
    <source>
        <dbReference type="EMBL" id="KAF1765483.1"/>
    </source>
</evidence>